<gene>
    <name evidence="1" type="ORF">SCLCIDRAFT_102101</name>
</gene>
<evidence type="ECO:0000313" key="1">
    <source>
        <dbReference type="EMBL" id="KIM69881.1"/>
    </source>
</evidence>
<accession>A0A0C3EPU4</accession>
<dbReference type="STRING" id="1036808.A0A0C3EPU4"/>
<dbReference type="AlphaFoldDB" id="A0A0C3EPU4"/>
<reference evidence="2" key="2">
    <citation type="submission" date="2015-01" db="EMBL/GenBank/DDBJ databases">
        <title>Evolutionary Origins and Diversification of the Mycorrhizal Mutualists.</title>
        <authorList>
            <consortium name="DOE Joint Genome Institute"/>
            <consortium name="Mycorrhizal Genomics Consortium"/>
            <person name="Kohler A."/>
            <person name="Kuo A."/>
            <person name="Nagy L.G."/>
            <person name="Floudas D."/>
            <person name="Copeland A."/>
            <person name="Barry K.W."/>
            <person name="Cichocki N."/>
            <person name="Veneault-Fourrey C."/>
            <person name="LaButti K."/>
            <person name="Lindquist E.A."/>
            <person name="Lipzen A."/>
            <person name="Lundell T."/>
            <person name="Morin E."/>
            <person name="Murat C."/>
            <person name="Riley R."/>
            <person name="Ohm R."/>
            <person name="Sun H."/>
            <person name="Tunlid A."/>
            <person name="Henrissat B."/>
            <person name="Grigoriev I.V."/>
            <person name="Hibbett D.S."/>
            <person name="Martin F."/>
        </authorList>
    </citation>
    <scope>NUCLEOTIDE SEQUENCE [LARGE SCALE GENOMIC DNA]</scope>
    <source>
        <strain evidence="2">Foug A</strain>
    </source>
</reference>
<protein>
    <recommendedName>
        <fullName evidence="3">Alpha-type protein kinase domain-containing protein</fullName>
    </recommendedName>
</protein>
<dbReference type="HOGENOM" id="CLU_073913_3_0_1"/>
<dbReference type="InParanoid" id="A0A0C3EPU4"/>
<keyword evidence="2" id="KW-1185">Reference proteome</keyword>
<dbReference type="Gene3D" id="3.20.200.10">
    <property type="entry name" value="MHCK/EF2 kinase"/>
    <property type="match status" value="1"/>
</dbReference>
<proteinExistence type="predicted"/>
<sequence length="189" mass="21160">MLTGIGSGPNCEIVLKRPYIDDHPAEPGPLFTRYTLKDESNILYCEANVLYWAKALLKMTYEFIDHAINGAKESPPFKIPRLRFVDAGLLLVYAYVPAGTLESVVPQSAKPSGTVSMMYLAEELISISLDKDFVKYIHNGDAAPCALLDPEAKYIAQFLMFTQHVQYTNTSVQVYISDYQGIFTSMFII</sequence>
<reference evidence="1 2" key="1">
    <citation type="submission" date="2014-04" db="EMBL/GenBank/DDBJ databases">
        <authorList>
            <consortium name="DOE Joint Genome Institute"/>
            <person name="Kuo A."/>
            <person name="Kohler A."/>
            <person name="Nagy L.G."/>
            <person name="Floudas D."/>
            <person name="Copeland A."/>
            <person name="Barry K.W."/>
            <person name="Cichocki N."/>
            <person name="Veneault-Fourrey C."/>
            <person name="LaButti K."/>
            <person name="Lindquist E.A."/>
            <person name="Lipzen A."/>
            <person name="Lundell T."/>
            <person name="Morin E."/>
            <person name="Murat C."/>
            <person name="Sun H."/>
            <person name="Tunlid A."/>
            <person name="Henrissat B."/>
            <person name="Grigoriev I.V."/>
            <person name="Hibbett D.S."/>
            <person name="Martin F."/>
            <person name="Nordberg H.P."/>
            <person name="Cantor M.N."/>
            <person name="Hua S.X."/>
        </authorList>
    </citation>
    <scope>NUCLEOTIDE SEQUENCE [LARGE SCALE GENOMIC DNA]</scope>
    <source>
        <strain evidence="1 2">Foug A</strain>
    </source>
</reference>
<name>A0A0C3EPU4_9AGAM</name>
<dbReference type="EMBL" id="KN822005">
    <property type="protein sequence ID" value="KIM69881.1"/>
    <property type="molecule type" value="Genomic_DNA"/>
</dbReference>
<organism evidence="1 2">
    <name type="scientific">Scleroderma citrinum Foug A</name>
    <dbReference type="NCBI Taxonomy" id="1036808"/>
    <lineage>
        <taxon>Eukaryota</taxon>
        <taxon>Fungi</taxon>
        <taxon>Dikarya</taxon>
        <taxon>Basidiomycota</taxon>
        <taxon>Agaricomycotina</taxon>
        <taxon>Agaricomycetes</taxon>
        <taxon>Agaricomycetidae</taxon>
        <taxon>Boletales</taxon>
        <taxon>Sclerodermatineae</taxon>
        <taxon>Sclerodermataceae</taxon>
        <taxon>Scleroderma</taxon>
    </lineage>
</organism>
<dbReference type="Proteomes" id="UP000053989">
    <property type="component" value="Unassembled WGS sequence"/>
</dbReference>
<evidence type="ECO:0008006" key="3">
    <source>
        <dbReference type="Google" id="ProtNLM"/>
    </source>
</evidence>
<evidence type="ECO:0000313" key="2">
    <source>
        <dbReference type="Proteomes" id="UP000053989"/>
    </source>
</evidence>
<dbReference type="OrthoDB" id="301415at2759"/>